<dbReference type="OrthoDB" id="117774at2"/>
<dbReference type="GO" id="GO:0004766">
    <property type="term" value="F:spermidine synthase activity"/>
    <property type="evidence" value="ECO:0007669"/>
    <property type="project" value="UniProtKB-EC"/>
</dbReference>
<evidence type="ECO:0000313" key="6">
    <source>
        <dbReference type="EMBL" id="GBG15188.1"/>
    </source>
</evidence>
<sequence length="266" mass="29690">MFGKGARRIGRFLQRDSEGATSVDISEMDGIRALHLGNATVQSAMRLSAPYELELTYTRGMMCFLLFSDAVQSAVVLGLGGGSIPKYIHKHLPRMRVTAVELNPAVLAAARGQFLLPQDDERLSVVLGDGVHYIRENPACTDVLLLDAYDAKGLPGELSSQEFYDSCAEALTDKGILAVNLWGSDKNFDVYLQRIEQSFDGRVLMLPTGRPGNIIIFAFKRHVGDLRWKSLRERAKDLQSDLRIEFLEFVERLRDSNVNTSNRLIL</sequence>
<gene>
    <name evidence="6" type="primary">speE</name>
    <name evidence="6" type="ORF">NMK_2791</name>
</gene>
<dbReference type="PROSITE" id="PS51006">
    <property type="entry name" value="PABS_2"/>
    <property type="match status" value="1"/>
</dbReference>
<feature type="domain" description="PABS" evidence="5">
    <location>
        <begin position="1"/>
        <end position="224"/>
    </location>
</feature>
<keyword evidence="2 4" id="KW-0808">Transferase</keyword>
<dbReference type="NCBIfam" id="NF003380">
    <property type="entry name" value="PRK04457.1"/>
    <property type="match status" value="1"/>
</dbReference>
<accession>A0A2R5FCA5</accession>
<feature type="active site" description="Proton acceptor" evidence="4">
    <location>
        <position position="147"/>
    </location>
</feature>
<dbReference type="EC" id="2.5.1.16" evidence="6"/>
<comment type="similarity">
    <text evidence="1">Belongs to the spermidine/spermine synthase family.</text>
</comment>
<dbReference type="Gene3D" id="3.40.50.150">
    <property type="entry name" value="Vaccinia Virus protein VP39"/>
    <property type="match status" value="1"/>
</dbReference>
<evidence type="ECO:0000256" key="2">
    <source>
        <dbReference type="ARBA" id="ARBA00022679"/>
    </source>
</evidence>
<dbReference type="InterPro" id="IPR030374">
    <property type="entry name" value="PABS"/>
</dbReference>
<dbReference type="AlphaFoldDB" id="A0A2R5FCA5"/>
<proteinExistence type="inferred from homology"/>
<dbReference type="Proteomes" id="UP000245081">
    <property type="component" value="Unassembled WGS sequence"/>
</dbReference>
<dbReference type="RefSeq" id="WP_109016356.1">
    <property type="nucleotide sequence ID" value="NZ_BDOQ01000014.1"/>
</dbReference>
<evidence type="ECO:0000256" key="4">
    <source>
        <dbReference type="PROSITE-ProRule" id="PRU00354"/>
    </source>
</evidence>
<dbReference type="SUPFAM" id="SSF53335">
    <property type="entry name" value="S-adenosyl-L-methionine-dependent methyltransferases"/>
    <property type="match status" value="1"/>
</dbReference>
<reference evidence="6 7" key="1">
    <citation type="journal article" date="2018" name="Environ. Microbiol.">
        <title>Isolation and genomic characterization of Novimethylophilus kurashikiensis gen. nov. sp. nov., a new lanthanide-dependent methylotrophic species of Methylophilaceae.</title>
        <authorList>
            <person name="Lv H."/>
            <person name="Sahin N."/>
            <person name="Tani A."/>
        </authorList>
    </citation>
    <scope>NUCLEOTIDE SEQUENCE [LARGE SCALE GENOMIC DNA]</scope>
    <source>
        <strain evidence="6 7">La2-4</strain>
    </source>
</reference>
<dbReference type="PANTHER" id="PTHR43317">
    <property type="entry name" value="THERMOSPERMINE SYNTHASE ACAULIS5"/>
    <property type="match status" value="1"/>
</dbReference>
<dbReference type="NCBIfam" id="NF037959">
    <property type="entry name" value="MFS_SpdSyn"/>
    <property type="match status" value="1"/>
</dbReference>
<dbReference type="GO" id="GO:0006596">
    <property type="term" value="P:polyamine biosynthetic process"/>
    <property type="evidence" value="ECO:0007669"/>
    <property type="project" value="UniProtKB-UniRule"/>
</dbReference>
<evidence type="ECO:0000256" key="1">
    <source>
        <dbReference type="ARBA" id="ARBA00007867"/>
    </source>
</evidence>
<keyword evidence="7" id="KW-1185">Reference proteome</keyword>
<dbReference type="Pfam" id="PF01564">
    <property type="entry name" value="Spermine_synth"/>
    <property type="match status" value="1"/>
</dbReference>
<dbReference type="InterPro" id="IPR029063">
    <property type="entry name" value="SAM-dependent_MTases_sf"/>
</dbReference>
<evidence type="ECO:0000256" key="3">
    <source>
        <dbReference type="ARBA" id="ARBA00023115"/>
    </source>
</evidence>
<organism evidence="6 7">
    <name type="scientific">Novimethylophilus kurashikiensis</name>
    <dbReference type="NCBI Taxonomy" id="1825523"/>
    <lineage>
        <taxon>Bacteria</taxon>
        <taxon>Pseudomonadati</taxon>
        <taxon>Pseudomonadota</taxon>
        <taxon>Betaproteobacteria</taxon>
        <taxon>Nitrosomonadales</taxon>
        <taxon>Methylophilaceae</taxon>
        <taxon>Novimethylophilus</taxon>
    </lineage>
</organism>
<evidence type="ECO:0000259" key="5">
    <source>
        <dbReference type="PROSITE" id="PS51006"/>
    </source>
</evidence>
<dbReference type="PANTHER" id="PTHR43317:SF1">
    <property type="entry name" value="THERMOSPERMINE SYNTHASE ACAULIS5"/>
    <property type="match status" value="1"/>
</dbReference>
<evidence type="ECO:0000313" key="7">
    <source>
        <dbReference type="Proteomes" id="UP000245081"/>
    </source>
</evidence>
<keyword evidence="3 4" id="KW-0620">Polyamine biosynthesis</keyword>
<comment type="caution">
    <text evidence="6">The sequence shown here is derived from an EMBL/GenBank/DDBJ whole genome shotgun (WGS) entry which is preliminary data.</text>
</comment>
<protein>
    <submittedName>
        <fullName evidence="6">Spermidine synthase</fullName>
        <ecNumber evidence="6">2.5.1.16</ecNumber>
    </submittedName>
</protein>
<name>A0A2R5FCA5_9PROT</name>
<dbReference type="EMBL" id="BDOQ01000014">
    <property type="protein sequence ID" value="GBG15188.1"/>
    <property type="molecule type" value="Genomic_DNA"/>
</dbReference>